<dbReference type="VEuPathDB" id="FungiDB:RhiirA1_450379"/>
<feature type="compositionally biased region" description="Basic and acidic residues" evidence="1">
    <location>
        <begin position="16"/>
        <end position="34"/>
    </location>
</feature>
<dbReference type="VEuPathDB" id="FungiDB:FUN_014349"/>
<gene>
    <name evidence="2" type="ORF">RhiirA1_450379</name>
</gene>
<dbReference type="Proteomes" id="UP000232688">
    <property type="component" value="Unassembled WGS sequence"/>
</dbReference>
<sequence length="151" mass="17552">MVDAQEKRSRKVTRGNKSDESTEKSSSKESEKSWWEEGVEYAEKTYQSIADLPDGGRSLEETSESTSNFLQLSGRINHAESKMKNISRSHFHFWEAVYNLYKELKPTYNKDRSQALVKKEVRVEIPETNALIKLCEKGQRDPKRYINFLIA</sequence>
<evidence type="ECO:0000313" key="2">
    <source>
        <dbReference type="EMBL" id="PKC74125.1"/>
    </source>
</evidence>
<dbReference type="AlphaFoldDB" id="A0A2N0SEZ1"/>
<name>A0A2N0SEZ1_9GLOM</name>
<organism evidence="2 3">
    <name type="scientific">Rhizophagus irregularis</name>
    <dbReference type="NCBI Taxonomy" id="588596"/>
    <lineage>
        <taxon>Eukaryota</taxon>
        <taxon>Fungi</taxon>
        <taxon>Fungi incertae sedis</taxon>
        <taxon>Mucoromycota</taxon>
        <taxon>Glomeromycotina</taxon>
        <taxon>Glomeromycetes</taxon>
        <taxon>Glomerales</taxon>
        <taxon>Glomeraceae</taxon>
        <taxon>Rhizophagus</taxon>
    </lineage>
</organism>
<dbReference type="EMBL" id="LLXH01000063">
    <property type="protein sequence ID" value="PKC74125.1"/>
    <property type="molecule type" value="Genomic_DNA"/>
</dbReference>
<accession>A0A2N0SEZ1</accession>
<proteinExistence type="predicted"/>
<evidence type="ECO:0000256" key="1">
    <source>
        <dbReference type="SAM" id="MobiDB-lite"/>
    </source>
</evidence>
<protein>
    <submittedName>
        <fullName evidence="2">Uncharacterized protein</fullName>
    </submittedName>
</protein>
<reference evidence="2 3" key="2">
    <citation type="submission" date="2017-10" db="EMBL/GenBank/DDBJ databases">
        <title>Genome analyses suggest a sexual origin of heterokaryosis in a supposedly ancient asexual fungus.</title>
        <authorList>
            <person name="Corradi N."/>
            <person name="Sedzielewska K."/>
            <person name="Noel J."/>
            <person name="Charron P."/>
            <person name="Farinelli L."/>
            <person name="Marton T."/>
            <person name="Kruger M."/>
            <person name="Pelin A."/>
            <person name="Brachmann A."/>
            <person name="Corradi N."/>
        </authorList>
    </citation>
    <scope>NUCLEOTIDE SEQUENCE [LARGE SCALE GENOMIC DNA]</scope>
    <source>
        <strain evidence="2 3">A1</strain>
    </source>
</reference>
<feature type="region of interest" description="Disordered" evidence="1">
    <location>
        <begin position="1"/>
        <end position="34"/>
    </location>
</feature>
<evidence type="ECO:0000313" key="3">
    <source>
        <dbReference type="Proteomes" id="UP000232688"/>
    </source>
</evidence>
<reference evidence="2 3" key="1">
    <citation type="submission" date="2017-10" db="EMBL/GenBank/DDBJ databases">
        <title>Extensive intraspecific genome diversity in a model arbuscular mycorrhizal fungus.</title>
        <authorList>
            <person name="Chen E.C.H."/>
            <person name="Morin E."/>
            <person name="Baudet D."/>
            <person name="Noel J."/>
            <person name="Ndikumana S."/>
            <person name="Charron P."/>
            <person name="St-Onge C."/>
            <person name="Giorgi J."/>
            <person name="Grigoriev I.V."/>
            <person name="Roux C."/>
            <person name="Martin F.M."/>
            <person name="Corradi N."/>
        </authorList>
    </citation>
    <scope>NUCLEOTIDE SEQUENCE [LARGE SCALE GENOMIC DNA]</scope>
    <source>
        <strain evidence="2 3">A1</strain>
    </source>
</reference>
<comment type="caution">
    <text evidence="2">The sequence shown here is derived from an EMBL/GenBank/DDBJ whole genome shotgun (WGS) entry which is preliminary data.</text>
</comment>